<accession>A0AAV2F6P8</accession>
<dbReference type="EMBL" id="OZ034819">
    <property type="protein sequence ID" value="CAL1393901.1"/>
    <property type="molecule type" value="Genomic_DNA"/>
</dbReference>
<feature type="transmembrane region" description="Helical" evidence="1">
    <location>
        <begin position="50"/>
        <end position="71"/>
    </location>
</feature>
<sequence length="184" mass="20305">MSRFALGFDVVVKTMSPPAEEEPGVRFTTSSRIARTLTRKFFRTSNMKKTVMRLVAIIFQFGLLVLSSAALPVGQRRPCRPAGRVKYNHKASGSLCWSGKFYDTGLCFFSLSRSFNRTVHFGGRSDGSSSTNQFTALVVVGVGGVSTTRGYRHRNLTHTSTISLHFSCYLICDLCFNGLQVLVG</sequence>
<keyword evidence="1" id="KW-1133">Transmembrane helix</keyword>
<reference evidence="2 3" key="1">
    <citation type="submission" date="2024-04" db="EMBL/GenBank/DDBJ databases">
        <authorList>
            <person name="Fracassetti M."/>
        </authorList>
    </citation>
    <scope>NUCLEOTIDE SEQUENCE [LARGE SCALE GENOMIC DNA]</scope>
</reference>
<dbReference type="Proteomes" id="UP001497516">
    <property type="component" value="Chromosome 6"/>
</dbReference>
<gene>
    <name evidence="2" type="ORF">LTRI10_LOCUS34438</name>
</gene>
<organism evidence="2 3">
    <name type="scientific">Linum trigynum</name>
    <dbReference type="NCBI Taxonomy" id="586398"/>
    <lineage>
        <taxon>Eukaryota</taxon>
        <taxon>Viridiplantae</taxon>
        <taxon>Streptophyta</taxon>
        <taxon>Embryophyta</taxon>
        <taxon>Tracheophyta</taxon>
        <taxon>Spermatophyta</taxon>
        <taxon>Magnoliopsida</taxon>
        <taxon>eudicotyledons</taxon>
        <taxon>Gunneridae</taxon>
        <taxon>Pentapetalae</taxon>
        <taxon>rosids</taxon>
        <taxon>fabids</taxon>
        <taxon>Malpighiales</taxon>
        <taxon>Linaceae</taxon>
        <taxon>Linum</taxon>
    </lineage>
</organism>
<keyword evidence="1" id="KW-0812">Transmembrane</keyword>
<evidence type="ECO:0000313" key="3">
    <source>
        <dbReference type="Proteomes" id="UP001497516"/>
    </source>
</evidence>
<evidence type="ECO:0000256" key="1">
    <source>
        <dbReference type="SAM" id="Phobius"/>
    </source>
</evidence>
<dbReference type="AlphaFoldDB" id="A0AAV2F6P8"/>
<name>A0AAV2F6P8_9ROSI</name>
<protein>
    <submittedName>
        <fullName evidence="2">Uncharacterized protein</fullName>
    </submittedName>
</protein>
<evidence type="ECO:0000313" key="2">
    <source>
        <dbReference type="EMBL" id="CAL1393901.1"/>
    </source>
</evidence>
<proteinExistence type="predicted"/>
<keyword evidence="3" id="KW-1185">Reference proteome</keyword>
<keyword evidence="1" id="KW-0472">Membrane</keyword>